<comment type="caution">
    <text evidence="1">The sequence shown here is derived from an EMBL/GenBank/DDBJ whole genome shotgun (WGS) entry which is preliminary data.</text>
</comment>
<sequence>MNGEELITFGQDTLVDVIELASTSLLVSFLGRQLVNWMGSHFGDEGFVKVEGARHKEHLEPKNTSFPMLLHICGMVIEGGVLISAFVSNNKDLADITMAVTSFHMGNL</sequence>
<dbReference type="EMBL" id="JAGQLH010000103">
    <property type="protein sequence ID" value="MCA9386231.1"/>
    <property type="molecule type" value="Genomic_DNA"/>
</dbReference>
<protein>
    <submittedName>
        <fullName evidence="1">Uncharacterized protein</fullName>
    </submittedName>
</protein>
<organism evidence="1 2">
    <name type="scientific">Candidatus Dojkabacteria bacterium</name>
    <dbReference type="NCBI Taxonomy" id="2099670"/>
    <lineage>
        <taxon>Bacteria</taxon>
        <taxon>Candidatus Dojkabacteria</taxon>
    </lineage>
</organism>
<name>A0A955RKX5_9BACT</name>
<reference evidence="1" key="1">
    <citation type="submission" date="2020-04" db="EMBL/GenBank/DDBJ databases">
        <authorList>
            <person name="Zhang T."/>
        </authorList>
    </citation>
    <scope>NUCLEOTIDE SEQUENCE</scope>
    <source>
        <strain evidence="1">HKST-UBA11</strain>
    </source>
</reference>
<feature type="non-terminal residue" evidence="1">
    <location>
        <position position="108"/>
    </location>
</feature>
<proteinExistence type="predicted"/>
<evidence type="ECO:0000313" key="1">
    <source>
        <dbReference type="EMBL" id="MCA9386231.1"/>
    </source>
</evidence>
<evidence type="ECO:0000313" key="2">
    <source>
        <dbReference type="Proteomes" id="UP000754563"/>
    </source>
</evidence>
<dbReference type="AlphaFoldDB" id="A0A955RKX5"/>
<reference evidence="1" key="2">
    <citation type="journal article" date="2021" name="Microbiome">
        <title>Successional dynamics and alternative stable states in a saline activated sludge microbial community over 9 years.</title>
        <authorList>
            <person name="Wang Y."/>
            <person name="Ye J."/>
            <person name="Ju F."/>
            <person name="Liu L."/>
            <person name="Boyd J.A."/>
            <person name="Deng Y."/>
            <person name="Parks D.H."/>
            <person name="Jiang X."/>
            <person name="Yin X."/>
            <person name="Woodcroft B.J."/>
            <person name="Tyson G.W."/>
            <person name="Hugenholtz P."/>
            <person name="Polz M.F."/>
            <person name="Zhang T."/>
        </authorList>
    </citation>
    <scope>NUCLEOTIDE SEQUENCE</scope>
    <source>
        <strain evidence="1">HKST-UBA11</strain>
    </source>
</reference>
<dbReference type="Proteomes" id="UP000754563">
    <property type="component" value="Unassembled WGS sequence"/>
</dbReference>
<gene>
    <name evidence="1" type="ORF">KC717_06310</name>
</gene>
<accession>A0A955RKX5</accession>